<sequence>MSFPANTSVIVLAGGKSERMGHDKAQVKVDGIRLFDATVANIPPQCEVVAVSPFELGFSPQVCESPAYGGPVAGIAAAVPKCSGALIAIMAVDAPAAPTLLAPMAKALSQHDADAVVISDGSHRNPLCSLWHAQALRQALDRLDRTRDIAAKRLLDHAKVVVLQGNGAEQDYDTPEQLRSLGRISF</sequence>
<keyword evidence="10" id="KW-1185">Reference proteome</keyword>
<evidence type="ECO:0000313" key="10">
    <source>
        <dbReference type="Proteomes" id="UP000271426"/>
    </source>
</evidence>
<evidence type="ECO:0000313" key="9">
    <source>
        <dbReference type="EMBL" id="AZA09484.1"/>
    </source>
</evidence>
<evidence type="ECO:0000256" key="6">
    <source>
        <dbReference type="ARBA" id="ARBA00023134"/>
    </source>
</evidence>
<dbReference type="KEGG" id="cpso:CPPEL_06865"/>
<evidence type="ECO:0000256" key="2">
    <source>
        <dbReference type="ARBA" id="ARBA00022679"/>
    </source>
</evidence>
<evidence type="ECO:0000256" key="7">
    <source>
        <dbReference type="ARBA" id="ARBA00023150"/>
    </source>
</evidence>
<dbReference type="Proteomes" id="UP000271426">
    <property type="component" value="Chromosome"/>
</dbReference>
<dbReference type="GO" id="GO:0006777">
    <property type="term" value="P:Mo-molybdopterin cofactor biosynthetic process"/>
    <property type="evidence" value="ECO:0007669"/>
    <property type="project" value="UniProtKB-KW"/>
</dbReference>
<proteinExistence type="predicted"/>
<evidence type="ECO:0000256" key="4">
    <source>
        <dbReference type="ARBA" id="ARBA00022741"/>
    </source>
</evidence>
<dbReference type="PANTHER" id="PTHR19136">
    <property type="entry name" value="MOLYBDENUM COFACTOR GUANYLYLTRANSFERASE"/>
    <property type="match status" value="1"/>
</dbReference>
<dbReference type="AlphaFoldDB" id="A0A3G6J020"/>
<dbReference type="GO" id="GO:0016779">
    <property type="term" value="F:nucleotidyltransferase activity"/>
    <property type="evidence" value="ECO:0007669"/>
    <property type="project" value="UniProtKB-ARBA"/>
</dbReference>
<keyword evidence="5" id="KW-0460">Magnesium</keyword>
<name>A0A3G6J020_9CORY</name>
<evidence type="ECO:0000256" key="1">
    <source>
        <dbReference type="ARBA" id="ARBA00022490"/>
    </source>
</evidence>
<reference evidence="9 10" key="1">
    <citation type="submission" date="2018-11" db="EMBL/GenBank/DDBJ databases">
        <authorList>
            <person name="Kleinhagauer T."/>
            <person name="Glaeser S.P."/>
            <person name="Spergser J."/>
            <person name="Ruckert C."/>
            <person name="Kaempfer P."/>
            <person name="Busse H.-J."/>
        </authorList>
    </citation>
    <scope>NUCLEOTIDE SEQUENCE [LARGE SCALE GENOMIC DNA]</scope>
    <source>
        <strain evidence="9 10">812CH</strain>
    </source>
</reference>
<keyword evidence="1" id="KW-0963">Cytoplasm</keyword>
<evidence type="ECO:0000259" key="8">
    <source>
        <dbReference type="Pfam" id="PF12804"/>
    </source>
</evidence>
<dbReference type="InterPro" id="IPR013482">
    <property type="entry name" value="Molybde_CF_guanTrfase"/>
</dbReference>
<keyword evidence="2" id="KW-0808">Transferase</keyword>
<keyword evidence="7" id="KW-0501">Molybdenum cofactor biosynthesis</keyword>
<dbReference type="GO" id="GO:0005525">
    <property type="term" value="F:GTP binding"/>
    <property type="evidence" value="ECO:0007669"/>
    <property type="project" value="UniProtKB-KW"/>
</dbReference>
<dbReference type="CDD" id="cd02503">
    <property type="entry name" value="MobA"/>
    <property type="match status" value="1"/>
</dbReference>
<dbReference type="PANTHER" id="PTHR19136:SF81">
    <property type="entry name" value="MOLYBDENUM COFACTOR GUANYLYLTRANSFERASE"/>
    <property type="match status" value="1"/>
</dbReference>
<keyword evidence="3" id="KW-0479">Metal-binding</keyword>
<dbReference type="InterPro" id="IPR025877">
    <property type="entry name" value="MobA-like_NTP_Trfase"/>
</dbReference>
<dbReference type="InterPro" id="IPR029044">
    <property type="entry name" value="Nucleotide-diphossugar_trans"/>
</dbReference>
<gene>
    <name evidence="9" type="ORF">CPPEL_06865</name>
</gene>
<dbReference type="GO" id="GO:0046872">
    <property type="term" value="F:metal ion binding"/>
    <property type="evidence" value="ECO:0007669"/>
    <property type="project" value="UniProtKB-KW"/>
</dbReference>
<dbReference type="Pfam" id="PF12804">
    <property type="entry name" value="NTP_transf_3"/>
    <property type="match status" value="1"/>
</dbReference>
<evidence type="ECO:0000256" key="5">
    <source>
        <dbReference type="ARBA" id="ARBA00022842"/>
    </source>
</evidence>
<evidence type="ECO:0000256" key="3">
    <source>
        <dbReference type="ARBA" id="ARBA00022723"/>
    </source>
</evidence>
<dbReference type="SUPFAM" id="SSF53448">
    <property type="entry name" value="Nucleotide-diphospho-sugar transferases"/>
    <property type="match status" value="1"/>
</dbReference>
<dbReference type="RefSeq" id="WP_245990408.1">
    <property type="nucleotide sequence ID" value="NZ_CP033898.1"/>
</dbReference>
<dbReference type="EMBL" id="CP033898">
    <property type="protein sequence ID" value="AZA09484.1"/>
    <property type="molecule type" value="Genomic_DNA"/>
</dbReference>
<protein>
    <submittedName>
        <fullName evidence="9">Molybdopterin-guanine dinucleotide biosynthesis protein MobA</fullName>
    </submittedName>
</protein>
<keyword evidence="4" id="KW-0547">Nucleotide-binding</keyword>
<organism evidence="9 10">
    <name type="scientific">Corynebacterium pseudopelargi</name>
    <dbReference type="NCBI Taxonomy" id="2080757"/>
    <lineage>
        <taxon>Bacteria</taxon>
        <taxon>Bacillati</taxon>
        <taxon>Actinomycetota</taxon>
        <taxon>Actinomycetes</taxon>
        <taxon>Mycobacteriales</taxon>
        <taxon>Corynebacteriaceae</taxon>
        <taxon>Corynebacterium</taxon>
    </lineage>
</organism>
<keyword evidence="6" id="KW-0342">GTP-binding</keyword>
<dbReference type="Gene3D" id="3.90.550.10">
    <property type="entry name" value="Spore Coat Polysaccharide Biosynthesis Protein SpsA, Chain A"/>
    <property type="match status" value="1"/>
</dbReference>
<accession>A0A3G6J020</accession>
<feature type="domain" description="MobA-like NTP transferase" evidence="8">
    <location>
        <begin position="9"/>
        <end position="156"/>
    </location>
</feature>